<dbReference type="Pfam" id="PF22690">
    <property type="entry name" value="FAS_AT_central"/>
    <property type="match status" value="1"/>
</dbReference>
<feature type="region of interest" description="Disordered" evidence="6">
    <location>
        <begin position="3061"/>
        <end position="3107"/>
    </location>
</feature>
<name>A0A829HX39_9MYCO</name>
<feature type="region of interest" description="Disordered" evidence="6">
    <location>
        <begin position="18"/>
        <end position="44"/>
    </location>
</feature>
<proteinExistence type="inferred from homology"/>
<dbReference type="Pfam" id="PF01575">
    <property type="entry name" value="MaoC_dehydratas"/>
    <property type="match status" value="1"/>
</dbReference>
<dbReference type="InterPro" id="IPR014043">
    <property type="entry name" value="Acyl_transferase_dom"/>
</dbReference>
<keyword evidence="4" id="KW-0521">NADP</keyword>
<accession>A0A829HX39</accession>
<dbReference type="SUPFAM" id="SSF53901">
    <property type="entry name" value="Thiolase-like"/>
    <property type="match status" value="2"/>
</dbReference>
<dbReference type="Gene3D" id="3.40.47.10">
    <property type="match status" value="1"/>
</dbReference>
<dbReference type="InterPro" id="IPR050830">
    <property type="entry name" value="Fungal_FAS"/>
</dbReference>
<organism evidence="8 9">
    <name type="scientific">Mycobacteroides abscessus subsp. bolletii CRM-0020</name>
    <dbReference type="NCBI Taxonomy" id="1306401"/>
    <lineage>
        <taxon>Bacteria</taxon>
        <taxon>Bacillati</taxon>
        <taxon>Actinomycetota</taxon>
        <taxon>Actinomycetes</taxon>
        <taxon>Mycobacteriales</taxon>
        <taxon>Mycobacteriaceae</taxon>
        <taxon>Mycobacteroides</taxon>
        <taxon>Mycobacteroides abscessus</taxon>
    </lineage>
</organism>
<dbReference type="Pfam" id="PF18094">
    <property type="entry name" value="DNA_pol_B_N"/>
    <property type="match status" value="1"/>
</dbReference>
<dbReference type="PANTHER" id="PTHR10982:SF21">
    <property type="entry name" value="FATTY ACID SYNTHASE SUBUNIT BETA"/>
    <property type="match status" value="1"/>
</dbReference>
<comment type="caution">
    <text evidence="8">The sequence shown here is derived from an EMBL/GenBank/DDBJ whole genome shotgun (WGS) entry which is preliminary data.</text>
</comment>
<evidence type="ECO:0000313" key="9">
    <source>
        <dbReference type="Proteomes" id="UP000014969"/>
    </source>
</evidence>
<evidence type="ECO:0000256" key="4">
    <source>
        <dbReference type="ARBA" id="ARBA00022857"/>
    </source>
</evidence>
<evidence type="ECO:0000259" key="7">
    <source>
        <dbReference type="PROSITE" id="PS52004"/>
    </source>
</evidence>
<dbReference type="InterPro" id="IPR020841">
    <property type="entry name" value="PKS_Beta-ketoAc_synthase_dom"/>
</dbReference>
<dbReference type="SUPFAM" id="SSF51412">
    <property type="entry name" value="Inosine monophosphate dehydrogenase (IMPDH)"/>
    <property type="match status" value="1"/>
</dbReference>
<dbReference type="SUPFAM" id="SSF52151">
    <property type="entry name" value="FabD/lysophospholipase-like"/>
    <property type="match status" value="2"/>
</dbReference>
<keyword evidence="5" id="KW-0560">Oxidoreductase</keyword>
<comment type="similarity">
    <text evidence="1">Belongs to the enoyl-CoA hydratase/isomerase family.</text>
</comment>
<dbReference type="InterPro" id="IPR003965">
    <property type="entry name" value="Fatty_acid_synthase"/>
</dbReference>
<evidence type="ECO:0000256" key="1">
    <source>
        <dbReference type="ARBA" id="ARBA00005254"/>
    </source>
</evidence>
<evidence type="ECO:0000256" key="2">
    <source>
        <dbReference type="ARBA" id="ARBA00022679"/>
    </source>
</evidence>
<dbReference type="Pfam" id="PF08354">
    <property type="entry name" value="Fas1-AflB-like_hel"/>
    <property type="match status" value="1"/>
</dbReference>
<evidence type="ECO:0000256" key="6">
    <source>
        <dbReference type="SAM" id="MobiDB-lite"/>
    </source>
</evidence>
<dbReference type="InterPro" id="IPR036291">
    <property type="entry name" value="NAD(P)-bd_dom_sf"/>
</dbReference>
<dbReference type="InterPro" id="IPR047224">
    <property type="entry name" value="FAS_alpha_su_C"/>
</dbReference>
<dbReference type="Gene3D" id="3.90.25.70">
    <property type="match status" value="1"/>
</dbReference>
<dbReference type="SUPFAM" id="SSF54637">
    <property type="entry name" value="Thioesterase/thiol ester dehydrase-isomerase"/>
    <property type="match status" value="1"/>
</dbReference>
<dbReference type="Gene3D" id="3.40.366.10">
    <property type="entry name" value="Malonyl-Coenzyme A Acyl Carrier Protein, domain 2"/>
    <property type="match status" value="3"/>
</dbReference>
<feature type="compositionally biased region" description="Basic and acidic residues" evidence="6">
    <location>
        <begin position="3067"/>
        <end position="3088"/>
    </location>
</feature>
<dbReference type="InterPro" id="IPR014030">
    <property type="entry name" value="Ketoacyl_synth_N"/>
</dbReference>
<dbReference type="Proteomes" id="UP000014969">
    <property type="component" value="Unassembled WGS sequence"/>
</dbReference>
<dbReference type="Pfam" id="PF00698">
    <property type="entry name" value="Acyl_transf_1"/>
    <property type="match status" value="1"/>
</dbReference>
<dbReference type="Pfam" id="PF00109">
    <property type="entry name" value="ketoacyl-synt"/>
    <property type="match status" value="1"/>
</dbReference>
<dbReference type="SMART" id="SM00827">
    <property type="entry name" value="PKS_AT"/>
    <property type="match status" value="1"/>
</dbReference>
<dbReference type="PANTHER" id="PTHR10982">
    <property type="entry name" value="MALONYL COA-ACYL CARRIER PROTEIN TRANSACYLASE"/>
    <property type="match status" value="1"/>
</dbReference>
<evidence type="ECO:0000313" key="8">
    <source>
        <dbReference type="EMBL" id="EPQ24082.1"/>
    </source>
</evidence>
<evidence type="ECO:0000256" key="5">
    <source>
        <dbReference type="ARBA" id="ARBA00023002"/>
    </source>
</evidence>
<dbReference type="Pfam" id="PF02801">
    <property type="entry name" value="Ketoacyl-synt_C"/>
    <property type="match status" value="1"/>
</dbReference>
<feature type="region of interest" description="Disordered" evidence="6">
    <location>
        <begin position="2435"/>
        <end position="2457"/>
    </location>
</feature>
<dbReference type="InterPro" id="IPR001227">
    <property type="entry name" value="Ac_transferase_dom_sf"/>
</dbReference>
<dbReference type="InterPro" id="IPR016035">
    <property type="entry name" value="Acyl_Trfase/lysoPLipase"/>
</dbReference>
<dbReference type="SMART" id="SM00825">
    <property type="entry name" value="PKS_KS"/>
    <property type="match status" value="1"/>
</dbReference>
<dbReference type="Gene3D" id="3.20.20.70">
    <property type="entry name" value="Aldolase class I"/>
    <property type="match status" value="1"/>
</dbReference>
<dbReference type="InterPro" id="IPR014031">
    <property type="entry name" value="Ketoacyl_synth_C"/>
</dbReference>
<dbReference type="GO" id="GO:0005835">
    <property type="term" value="C:fatty acid synthase complex"/>
    <property type="evidence" value="ECO:0007669"/>
    <property type="project" value="InterPro"/>
</dbReference>
<dbReference type="Gene3D" id="3.10.129.10">
    <property type="entry name" value="Hotdog Thioesterase"/>
    <property type="match status" value="1"/>
</dbReference>
<dbReference type="GO" id="GO:0006633">
    <property type="term" value="P:fatty acid biosynthetic process"/>
    <property type="evidence" value="ECO:0007669"/>
    <property type="project" value="InterPro"/>
</dbReference>
<feature type="compositionally biased region" description="Low complexity" evidence="6">
    <location>
        <begin position="1776"/>
        <end position="1799"/>
    </location>
</feature>
<dbReference type="InterPro" id="IPR013565">
    <property type="entry name" value="Fas1/AflB-like_central"/>
</dbReference>
<dbReference type="Gene3D" id="3.30.70.2430">
    <property type="match status" value="1"/>
</dbReference>
<dbReference type="GO" id="GO:0016787">
    <property type="term" value="F:hydrolase activity"/>
    <property type="evidence" value="ECO:0007669"/>
    <property type="project" value="UniProtKB-KW"/>
</dbReference>
<feature type="compositionally biased region" description="Acidic residues" evidence="6">
    <location>
        <begin position="1760"/>
        <end position="1772"/>
    </location>
</feature>
<dbReference type="PROSITE" id="PS52004">
    <property type="entry name" value="KS3_2"/>
    <property type="match status" value="1"/>
</dbReference>
<dbReference type="PRINTS" id="PR01483">
    <property type="entry name" value="FASYNTHASE"/>
</dbReference>
<dbReference type="InterPro" id="IPR055118">
    <property type="entry name" value="FAS-like_AT_central"/>
</dbReference>
<feature type="domain" description="Ketosynthase family 3 (KS3)" evidence="7">
    <location>
        <begin position="2571"/>
        <end position="3026"/>
    </location>
</feature>
<reference evidence="8 9" key="1">
    <citation type="journal article" date="2013" name="Genome Announc.">
        <title>Genome Sequence of an Epidemic Isolate of Mycobacterium abscessus subsp. bolletii from Rio de Janeiro, Brazil.</title>
        <authorList>
            <person name="Davidson R.M."/>
            <person name="Reynolds P.R."/>
            <person name="Farias-Hesson E."/>
            <person name="Duarte R.S."/>
            <person name="Jackson M."/>
            <person name="Strong M."/>
        </authorList>
    </citation>
    <scope>NUCLEOTIDE SEQUENCE [LARGE SCALE GENOMIC DNA]</scope>
    <source>
        <strain evidence="8 9">CRM-0020</strain>
    </source>
</reference>
<feature type="region of interest" description="Disordered" evidence="6">
    <location>
        <begin position="1756"/>
        <end position="1805"/>
    </location>
</feature>
<dbReference type="CDD" id="cd08950">
    <property type="entry name" value="KR_fFAS_SDR_c_like"/>
    <property type="match status" value="1"/>
</dbReference>
<keyword evidence="3" id="KW-0378">Hydrolase</keyword>
<dbReference type="EMBL" id="ATFQ01000015">
    <property type="protein sequence ID" value="EPQ24082.1"/>
    <property type="molecule type" value="Genomic_DNA"/>
</dbReference>
<dbReference type="InterPro" id="IPR029069">
    <property type="entry name" value="HotDog_dom_sf"/>
</dbReference>
<dbReference type="InterPro" id="IPR002539">
    <property type="entry name" value="MaoC-like_dom"/>
</dbReference>
<keyword evidence="2" id="KW-0808">Transferase</keyword>
<dbReference type="InterPro" id="IPR013785">
    <property type="entry name" value="Aldolase_TIM"/>
</dbReference>
<dbReference type="SUPFAM" id="SSF51735">
    <property type="entry name" value="NAD(P)-binding Rossmann-fold domains"/>
    <property type="match status" value="1"/>
</dbReference>
<gene>
    <name evidence="8" type="ORF">J108_07085</name>
</gene>
<dbReference type="CDD" id="cd03447">
    <property type="entry name" value="FAS_MaoC"/>
    <property type="match status" value="1"/>
</dbReference>
<dbReference type="Gene3D" id="1.20.930.70">
    <property type="match status" value="1"/>
</dbReference>
<dbReference type="FunFam" id="3.40.366.10:FF:000009">
    <property type="entry name" value="Fatty acid synthase Fas"/>
    <property type="match status" value="1"/>
</dbReference>
<dbReference type="Gene3D" id="3.40.50.720">
    <property type="entry name" value="NAD(P)-binding Rossmann-like Domain"/>
    <property type="match status" value="1"/>
</dbReference>
<dbReference type="InterPro" id="IPR016039">
    <property type="entry name" value="Thiolase-like"/>
</dbReference>
<sequence length="3107" mass="330583">MRLDSRLTERRVGGDVTINEYDKVTSSEDPDANGAVDPGPSAGPALIDRLESGEPYAVAFGGQGSDWLESLADLAASAGIESELATLAGEAELRLEPVAKELVVVRPVGFSPLTWVRALTAEEPVPAAAQLTSAAVSMPGVLLAQLAAVRALKIQGLDLAQLPPVAVIGHSQGVLAVEALKAHGARDVELLAIAQLVGAAATLVARRRGIVVRGNRTPMVSVTNVDPERMKALLDEFAQDVRTVQPPALSIRNGRRSVVITGTPEQLSRFELYCEQIAEREAAERKDKVRGGAVFSPVFDPVDVEVGFHTPRLADGVEIAGRWAAAAGLDVELTKSLTEAILVTPVDWVNEVNHVADAGARWILDLGPGDLLTRLTAPVIRGLGIGIVPTATRGGQRNLFMHGAVPEVARAWTSFAPTVVSLPDGSVKLSTKFTRLTGRSPILLAGMTPTTVDAKIVAAAANAGHWSELAGGGQVTEEIFSKRIEELTGLLEPGRQIQFNSLFLDPYLWKLQVGSKRLVQKARQAGAPIDGVVVTAGIPELEEAVALIDELTEIGFSHIVFKPGTVEQIRSVVRIAAEVPTRPIIMHVEGGRAGGHHSWEDLDDLLLTTYSELRSRSNITVCVGGGIGTPEQAAEYLSGRWALKFGFPLMPVDGILVGTAAMATLEATTSPSVKQMLVQTQGTPEWVPAGKAQGGMASGRSQLGADIHEIDNAASRCGRLLDDVAGDADAVAKRRDEIIAAMELTAKQYFGDVAEMSYAQWLNRYVELSIGDGDSTADTAVAHSPWLDITWRDRFEQMLKRAEARLHPKDFGPVETLFADDTLLERPAEAIAALLQRYPDAESVKLHPADVPFFVALCKTLGKPVNFVPVIDKDVRRWWRSDSLWQAHDARYTAEQVCIIPGTAAVAGITRVDEPVGELLNRFEQAAVDEVVAAGVEPLPVRSRLRRRWDVEGPLATVLDAPDVLWSGRIAVNPVHRIAPDGAWQVFEDRTASHPSTGARLEVIGAAGSATSSEADGIVRLSVPLSGTWVDIDLTLPTTTRDGGTPVVTTEAASAAMRTVLAVAGGADTPEGLPPVENGTARVVAHWDPERVADHTGVTAVLPAPLAPGSSVVPDALVGLCWPAVFAAIGDAKTTDGTGVIEGLLSLVHLDHAAHLMADLPAESAELTVTATASAAIDTEVGRVVPVDVTVAAADGAVLATLQERFAILGRNGDAELTDPVRAGGALSEHEVDTTRRRRRDVKIFAPTDMSAFAVVSGDHNPIHTDKSAALLAGLGSPIVHGMWLSAAAQHVVTSADASSTPPRTLIGWTSRFLGMVQPGDEVDIRVDRVGIDSGAEVVEVQAKVGADLVMSATARLAAPKTVYAFPGQGIQHKGMGMDVRSRSKAARKVWDKADKFTRDRLGFSVLHVVKDNPTSLIAGGVHYQHPEGVLYLTQFTQVAMATVAAAQIAEMKESGSFVEDAITCGHSVGEYTALATVSGVIELEGLLEVVFHRGSAMHDIVPRDELGRSNYRLAAIRPSQIGLDDADVDAFVAEIAERSGEFLQIVNFNLRGSQYAIAGTVRGLELLEAEVERRREEFGGRRSFILVPGIDVPFHSKVLRVGVAEFRRSLERVLPMDGDPNLIIGKYIPNLVPKPFTLDREFIQEIRDLVPAEPLDEVLANYDTWRNEKPVLLCRKVLIELLAWQFASPVRWIETQDLLFTEEAAGGLGVERFVEVGVKSAPTVTGLANNTLKLPEYSHSSIEVLNVERDHAVLFGTDSDPEPEPEIEEPVESTAAASGSVEAAPAPAAAPAAPSGGPRPDDLGFDASDATLALIALSTKMRIDQIEPVDSIESLTDGASSRRNQLLVDLGSELNLSAIDGAAEADLSGLRVQVTKLARTYKPFGPVLSDSINDQLKTVFGPSGKRPAAIAERVTKTWELGPGWVKHVTVELALGTREGTSVRGGDLGGLAPSTLADGNAVDTAIDAAVAAVAGRHGVGVTLPSAGGGGGATVDAAALSEFTDQITGRDGVLASAARLVLDQLGLSAPVAVPDGATDTELVELVSAELGSDWPRLVAPTFDGKKAVVFDDRWASAREDLARLWITEESEIDGQWESLGLQFEGAGHAVATQANWWQGKSLAQGRNVHASLYGRIAAGAESPEQGKWGSEVAVVTGASKGSIAASVVAALLFGGATVIATTSRLDEDRLAFYRNLYRESARFGAKLWVVPANMASYADIDALVQWVGTEQSESLGPMSIHLKDAQTPTLLFPFAAPKVVGDLSEAGSRAEMEMKVLLWAVQRLIGGLSAIGAERDIASRLHVVLPGSPNRGMFGGDGAYGESKAALDALVTRWKAESSWASRVSLAHALIGWTRGTGLMGHNDAIVTAVEEAGVTTYSTADMASMLLALCTPEARVQAAQAPVEKDLTGGLAEVQLDMAELAAKAREDLESRAAKSNEIDDEDDPNVIAALPSPPRGYTSTLPPDWADLDVDPADLVVIVGGGELGPLGSSRTRYEMEVDDELSAAGVLELAWTTGLVKWENDPEAGWYDTETGELVPESELVERYHDKVVANIGVREFVDDGAIDPDHASPLLVSVFLDKDFTFTVSTEAEAREFAKWDPEHTVIQPLPDGSDWQVTRKSGTEVRVPRKTKLSRTVGAQIPTGFDPTVWGITPDMVSSIDRVALWNMVATVDAFLSAGFTPTELMRWVHPSQVANTQGTGMGGMTSMQTMYHGNLLGRNKPNDILQEVLPNVVAAHVVQSYVGSYGAMIHPVAACATAAVSVEEGVDKIRLGKAQLALAGGFDDLTLEAIIGFGDMAATADTEMMRAKGIADKRFSRANDRRRLGFVEAQGGGSVLLARGDLALKMGLPVLAVVAYAQSFGDGVHTSIPAPGLGALAAGRGGKDSDLARALNKLGVTADDIAVISKHDTSTLANDPNETELHERLAASLGRSDGAPLFIISQKNLTGHAKGGAAVFQMLGLCQVLRDGVIPPNRSLDCVDDELSTSQHFVWLRESLPLKEKLPLKAGLVTSLGFGHVSGLVALVHPQAFIASLRPEDRADYETRSRERVLAGQRRLASAMAGGRPMYERPDGRRFDHDHDESEKRQEASMLLDPGARLSEDEVYHR</sequence>
<dbReference type="GO" id="GO:0004312">
    <property type="term" value="F:fatty acid synthase activity"/>
    <property type="evidence" value="ECO:0007669"/>
    <property type="project" value="InterPro"/>
</dbReference>
<evidence type="ECO:0000256" key="3">
    <source>
        <dbReference type="ARBA" id="ARBA00022801"/>
    </source>
</evidence>
<protein>
    <submittedName>
        <fullName evidence="8">3-oxoacyl-ACP synthase</fullName>
    </submittedName>
</protein>
<dbReference type="CDD" id="cd00828">
    <property type="entry name" value="elong_cond_enzymes"/>
    <property type="match status" value="1"/>
</dbReference>
<dbReference type="GO" id="GO:0004318">
    <property type="term" value="F:enoyl-[acyl-carrier-protein] reductase (NADH) activity"/>
    <property type="evidence" value="ECO:0007669"/>
    <property type="project" value="InterPro"/>
</dbReference>